<feature type="non-terminal residue" evidence="6">
    <location>
        <position position="1"/>
    </location>
</feature>
<dbReference type="Gene3D" id="3.30.200.20">
    <property type="entry name" value="Phosphorylase Kinase, domain 1"/>
    <property type="match status" value="1"/>
</dbReference>
<evidence type="ECO:0000313" key="7">
    <source>
        <dbReference type="Proteomes" id="UP000575029"/>
    </source>
</evidence>
<protein>
    <recommendedName>
        <fullName evidence="2">non-specific serine/threonine protein kinase</fullName>
        <ecNumber evidence="2">2.7.11.1</ecNumber>
    </recommendedName>
</protein>
<dbReference type="InterPro" id="IPR011009">
    <property type="entry name" value="Kinase-like_dom_sf"/>
</dbReference>
<evidence type="ECO:0000256" key="3">
    <source>
        <dbReference type="ARBA" id="ARBA00022741"/>
    </source>
</evidence>
<dbReference type="AlphaFoldDB" id="A0A7K6E9A9"/>
<dbReference type="GO" id="GO:0005524">
    <property type="term" value="F:ATP binding"/>
    <property type="evidence" value="ECO:0007669"/>
    <property type="project" value="UniProtKB-KW"/>
</dbReference>
<feature type="non-terminal residue" evidence="6">
    <location>
        <position position="77"/>
    </location>
</feature>
<feature type="domain" description="Protein kinase" evidence="5">
    <location>
        <begin position="1"/>
        <end position="77"/>
    </location>
</feature>
<keyword evidence="7" id="KW-1185">Reference proteome</keyword>
<organism evidence="6 7">
    <name type="scientific">Grantiella picta</name>
    <dbReference type="NCBI Taxonomy" id="266360"/>
    <lineage>
        <taxon>Eukaryota</taxon>
        <taxon>Metazoa</taxon>
        <taxon>Chordata</taxon>
        <taxon>Craniata</taxon>
        <taxon>Vertebrata</taxon>
        <taxon>Euteleostomi</taxon>
        <taxon>Archelosauria</taxon>
        <taxon>Archosauria</taxon>
        <taxon>Dinosauria</taxon>
        <taxon>Saurischia</taxon>
        <taxon>Theropoda</taxon>
        <taxon>Coelurosauria</taxon>
        <taxon>Aves</taxon>
        <taxon>Neognathae</taxon>
        <taxon>Neoaves</taxon>
        <taxon>Telluraves</taxon>
        <taxon>Australaves</taxon>
        <taxon>Passeriformes</taxon>
        <taxon>Meliphagoidea</taxon>
        <taxon>Meliphagidae</taxon>
        <taxon>Grantiella</taxon>
    </lineage>
</organism>
<comment type="similarity">
    <text evidence="1">Belongs to the protein kinase superfamily. STE Ser/Thr protein kinase family. STE20 subfamily.</text>
</comment>
<dbReference type="PANTHER" id="PTHR45832:SF22">
    <property type="entry name" value="SERINE_THREONINE-PROTEIN KINASE SAMKA-RELATED"/>
    <property type="match status" value="1"/>
</dbReference>
<dbReference type="GO" id="GO:0004674">
    <property type="term" value="F:protein serine/threonine kinase activity"/>
    <property type="evidence" value="ECO:0007669"/>
    <property type="project" value="UniProtKB-EC"/>
</dbReference>
<comment type="caution">
    <text evidence="6">The sequence shown here is derived from an EMBL/GenBank/DDBJ whole genome shotgun (WGS) entry which is preliminary data.</text>
</comment>
<evidence type="ECO:0000256" key="2">
    <source>
        <dbReference type="ARBA" id="ARBA00012513"/>
    </source>
</evidence>
<dbReference type="InterPro" id="IPR000719">
    <property type="entry name" value="Prot_kinase_dom"/>
</dbReference>
<proteinExistence type="inferred from homology"/>
<keyword evidence="3" id="KW-0547">Nucleotide-binding</keyword>
<keyword evidence="6" id="KW-0418">Kinase</keyword>
<dbReference type="InterPro" id="IPR051931">
    <property type="entry name" value="PAK3-like"/>
</dbReference>
<evidence type="ECO:0000256" key="1">
    <source>
        <dbReference type="ARBA" id="ARBA00008874"/>
    </source>
</evidence>
<keyword evidence="4" id="KW-0067">ATP-binding</keyword>
<accession>A0A7K6E9A9</accession>
<name>A0A7K6E9A9_9PASS</name>
<gene>
    <name evidence="6" type="primary">Pak1_1</name>
    <name evidence="6" type="ORF">GRAPIC_R12028</name>
</gene>
<evidence type="ECO:0000256" key="4">
    <source>
        <dbReference type="ARBA" id="ARBA00022840"/>
    </source>
</evidence>
<dbReference type="EMBL" id="VZRM01003044">
    <property type="protein sequence ID" value="NWV34948.1"/>
    <property type="molecule type" value="Genomic_DNA"/>
</dbReference>
<dbReference type="Proteomes" id="UP000575029">
    <property type="component" value="Unassembled WGS sequence"/>
</dbReference>
<dbReference type="Pfam" id="PF00069">
    <property type="entry name" value="Pkinase"/>
    <property type="match status" value="1"/>
</dbReference>
<dbReference type="SUPFAM" id="SSF56112">
    <property type="entry name" value="Protein kinase-like (PK-like)"/>
    <property type="match status" value="1"/>
</dbReference>
<evidence type="ECO:0000259" key="5">
    <source>
        <dbReference type="PROSITE" id="PS50011"/>
    </source>
</evidence>
<evidence type="ECO:0000313" key="6">
    <source>
        <dbReference type="EMBL" id="NWV34948.1"/>
    </source>
</evidence>
<dbReference type="EC" id="2.7.11.1" evidence="2"/>
<sequence length="77" mass="8785">VAVKQVSLAKQPQKELIVNELLVVMDNKHPNIVNYLDSYLVRDKLWIIMEYMDGGPLSSVIKEVHMTEGEMAAICRE</sequence>
<keyword evidence="6" id="KW-0808">Transferase</keyword>
<dbReference type="PANTHER" id="PTHR45832">
    <property type="entry name" value="SERINE/THREONINE-PROTEIN KINASE SAMKA-RELATED-RELATED"/>
    <property type="match status" value="1"/>
</dbReference>
<reference evidence="6 7" key="1">
    <citation type="submission" date="2019-09" db="EMBL/GenBank/DDBJ databases">
        <title>Bird 10,000 Genomes (B10K) Project - Family phase.</title>
        <authorList>
            <person name="Zhang G."/>
        </authorList>
    </citation>
    <scope>NUCLEOTIDE SEQUENCE [LARGE SCALE GENOMIC DNA]</scope>
    <source>
        <strain evidence="6">B10K-DU-029-50</strain>
        <tissue evidence="6">Heart</tissue>
    </source>
</reference>
<dbReference type="PROSITE" id="PS50011">
    <property type="entry name" value="PROTEIN_KINASE_DOM"/>
    <property type="match status" value="1"/>
</dbReference>